<dbReference type="EMBL" id="CASHTH010002442">
    <property type="protein sequence ID" value="CAI8029874.1"/>
    <property type="molecule type" value="Genomic_DNA"/>
</dbReference>
<sequence length="244" mass="27206">MAGCFGGDGEVDIDTPPPISDAKHITIVPFFAETGSTEDINKLAGRISVNLATRLEIIFKEAEWVYDISNKVKPVADKLTELGLTLEQIYADPALAAKLGQALGTDMVIIGRVENPKLTSQDYDRHLMKQGRQGGISGTSTYIRTRLTAIGRIRVKVVDANSSEIIFNNRIRSYLKYWYAYQTQQSEQQIFKSDMDRLADLGQYLPLRIAYILHPTGFKLEPEQQILLKPDIVLKGTGGVVEFN</sequence>
<keyword evidence="2" id="KW-1185">Reference proteome</keyword>
<dbReference type="Proteomes" id="UP001174909">
    <property type="component" value="Unassembled WGS sequence"/>
</dbReference>
<gene>
    <name evidence="1" type="ORF">GBAR_LOCUS16955</name>
</gene>
<evidence type="ECO:0000313" key="2">
    <source>
        <dbReference type="Proteomes" id="UP001174909"/>
    </source>
</evidence>
<dbReference type="AlphaFoldDB" id="A0AA35WR99"/>
<protein>
    <submittedName>
        <fullName evidence="1">Uncharacterized protein</fullName>
    </submittedName>
</protein>
<organism evidence="1 2">
    <name type="scientific">Geodia barretti</name>
    <name type="common">Barrett's horny sponge</name>
    <dbReference type="NCBI Taxonomy" id="519541"/>
    <lineage>
        <taxon>Eukaryota</taxon>
        <taxon>Metazoa</taxon>
        <taxon>Porifera</taxon>
        <taxon>Demospongiae</taxon>
        <taxon>Heteroscleromorpha</taxon>
        <taxon>Tetractinellida</taxon>
        <taxon>Astrophorina</taxon>
        <taxon>Geodiidae</taxon>
        <taxon>Geodia</taxon>
    </lineage>
</organism>
<comment type="caution">
    <text evidence="1">The sequence shown here is derived from an EMBL/GenBank/DDBJ whole genome shotgun (WGS) entry which is preliminary data.</text>
</comment>
<accession>A0AA35WR99</accession>
<proteinExistence type="predicted"/>
<evidence type="ECO:0000313" key="1">
    <source>
        <dbReference type="EMBL" id="CAI8029874.1"/>
    </source>
</evidence>
<reference evidence="1" key="1">
    <citation type="submission" date="2023-03" db="EMBL/GenBank/DDBJ databases">
        <authorList>
            <person name="Steffen K."/>
            <person name="Cardenas P."/>
        </authorList>
    </citation>
    <scope>NUCLEOTIDE SEQUENCE</scope>
</reference>
<name>A0AA35WR99_GEOBA</name>